<evidence type="ECO:0000313" key="13">
    <source>
        <dbReference type="EMBL" id="MFC7441530.1"/>
    </source>
</evidence>
<evidence type="ECO:0000256" key="3">
    <source>
        <dbReference type="ARBA" id="ARBA00022741"/>
    </source>
</evidence>
<dbReference type="CDD" id="cd00983">
    <property type="entry name" value="RecA"/>
    <property type="match status" value="1"/>
</dbReference>
<keyword evidence="3 7" id="KW-0547">Nucleotide-binding</keyword>
<comment type="subcellular location">
    <subcellularLocation>
        <location evidence="7">Cytoplasm</location>
    </subcellularLocation>
</comment>
<dbReference type="InterPro" id="IPR020584">
    <property type="entry name" value="DNA_recomb/repair_RecA_CS"/>
</dbReference>
<evidence type="ECO:0000256" key="5">
    <source>
        <dbReference type="ARBA" id="ARBA00023125"/>
    </source>
</evidence>
<dbReference type="PRINTS" id="PR00142">
    <property type="entry name" value="RECA"/>
</dbReference>
<dbReference type="PROSITE" id="PS50162">
    <property type="entry name" value="RECA_2"/>
    <property type="match status" value="1"/>
</dbReference>
<keyword evidence="5 7" id="KW-0238">DNA-binding</keyword>
<evidence type="ECO:0000313" key="14">
    <source>
        <dbReference type="Proteomes" id="UP001596500"/>
    </source>
</evidence>
<dbReference type="Pfam" id="PF21096">
    <property type="entry name" value="RecA_C"/>
    <property type="match status" value="1"/>
</dbReference>
<keyword evidence="7 8" id="KW-0234">DNA repair</keyword>
<dbReference type="RefSeq" id="WP_379864828.1">
    <property type="nucleotide sequence ID" value="NZ_JBHTBW010000025.1"/>
</dbReference>
<dbReference type="NCBIfam" id="TIGR02012">
    <property type="entry name" value="tigrfam_recA"/>
    <property type="match status" value="1"/>
</dbReference>
<comment type="similarity">
    <text evidence="1 7 9">Belongs to the RecA family.</text>
</comment>
<dbReference type="PROSITE" id="PS50163">
    <property type="entry name" value="RECA_3"/>
    <property type="match status" value="1"/>
</dbReference>
<dbReference type="InterPro" id="IPR020588">
    <property type="entry name" value="RecA_ATP-bd"/>
</dbReference>
<keyword evidence="7" id="KW-0963">Cytoplasm</keyword>
<organism evidence="13 14">
    <name type="scientific">Laceyella putida</name>
    <dbReference type="NCBI Taxonomy" id="110101"/>
    <lineage>
        <taxon>Bacteria</taxon>
        <taxon>Bacillati</taxon>
        <taxon>Bacillota</taxon>
        <taxon>Bacilli</taxon>
        <taxon>Bacillales</taxon>
        <taxon>Thermoactinomycetaceae</taxon>
        <taxon>Laceyella</taxon>
    </lineage>
</organism>
<dbReference type="InterPro" id="IPR049261">
    <property type="entry name" value="RecA-like_C"/>
</dbReference>
<evidence type="ECO:0000259" key="11">
    <source>
        <dbReference type="PROSITE" id="PS50162"/>
    </source>
</evidence>
<dbReference type="Proteomes" id="UP001596500">
    <property type="component" value="Unassembled WGS sequence"/>
</dbReference>
<feature type="binding site" evidence="7">
    <location>
        <begin position="64"/>
        <end position="71"/>
    </location>
    <ligand>
        <name>ATP</name>
        <dbReference type="ChEBI" id="CHEBI:30616"/>
    </ligand>
</feature>
<evidence type="ECO:0000256" key="9">
    <source>
        <dbReference type="RuleBase" id="RU004527"/>
    </source>
</evidence>
<keyword evidence="6 7" id="KW-0233">DNA recombination</keyword>
<protein>
    <recommendedName>
        <fullName evidence="2 7">Protein RecA</fullName>
    </recommendedName>
    <alternativeName>
        <fullName evidence="7 8">Recombinase A</fullName>
    </alternativeName>
</protein>
<dbReference type="InterPro" id="IPR027417">
    <property type="entry name" value="P-loop_NTPase"/>
</dbReference>
<evidence type="ECO:0000256" key="4">
    <source>
        <dbReference type="ARBA" id="ARBA00022840"/>
    </source>
</evidence>
<keyword evidence="14" id="KW-1185">Reference proteome</keyword>
<feature type="compositionally biased region" description="Basic and acidic residues" evidence="10">
    <location>
        <begin position="326"/>
        <end position="355"/>
    </location>
</feature>
<dbReference type="SUPFAM" id="SSF54752">
    <property type="entry name" value="RecA protein, C-terminal domain"/>
    <property type="match status" value="1"/>
</dbReference>
<gene>
    <name evidence="7 13" type="primary">recA</name>
    <name evidence="13" type="ORF">ACFQNG_10235</name>
</gene>
<comment type="caution">
    <text evidence="13">The sequence shown here is derived from an EMBL/GenBank/DDBJ whole genome shotgun (WGS) entry which is preliminary data.</text>
</comment>
<keyword evidence="7 9" id="KW-0227">DNA damage</keyword>
<dbReference type="EMBL" id="JBHTBW010000025">
    <property type="protein sequence ID" value="MFC7441530.1"/>
    <property type="molecule type" value="Genomic_DNA"/>
</dbReference>
<evidence type="ECO:0000256" key="7">
    <source>
        <dbReference type="HAMAP-Rule" id="MF_00268"/>
    </source>
</evidence>
<evidence type="ECO:0000256" key="1">
    <source>
        <dbReference type="ARBA" id="ARBA00009391"/>
    </source>
</evidence>
<dbReference type="InterPro" id="IPR023400">
    <property type="entry name" value="RecA_C_sf"/>
</dbReference>
<evidence type="ECO:0000256" key="6">
    <source>
        <dbReference type="ARBA" id="ARBA00023172"/>
    </source>
</evidence>
<evidence type="ECO:0000256" key="2">
    <source>
        <dbReference type="ARBA" id="ARBA00015553"/>
    </source>
</evidence>
<dbReference type="PANTHER" id="PTHR45900">
    <property type="entry name" value="RECA"/>
    <property type="match status" value="1"/>
</dbReference>
<evidence type="ECO:0000256" key="10">
    <source>
        <dbReference type="SAM" id="MobiDB-lite"/>
    </source>
</evidence>
<reference evidence="14" key="1">
    <citation type="journal article" date="2019" name="Int. J. Syst. Evol. Microbiol.">
        <title>The Global Catalogue of Microorganisms (GCM) 10K type strain sequencing project: providing services to taxonomists for standard genome sequencing and annotation.</title>
        <authorList>
            <consortium name="The Broad Institute Genomics Platform"/>
            <consortium name="The Broad Institute Genome Sequencing Center for Infectious Disease"/>
            <person name="Wu L."/>
            <person name="Ma J."/>
        </authorList>
    </citation>
    <scope>NUCLEOTIDE SEQUENCE [LARGE SCALE GENOMIC DNA]</scope>
    <source>
        <strain evidence="14">CGMCC 1.12942</strain>
    </source>
</reference>
<feature type="region of interest" description="Disordered" evidence="10">
    <location>
        <begin position="326"/>
        <end position="362"/>
    </location>
</feature>
<feature type="domain" description="RecA family profile 1" evidence="11">
    <location>
        <begin position="34"/>
        <end position="193"/>
    </location>
</feature>
<sequence>MSDRRQALEMALRQIEKQFGKGSIMRMGEETTPQVETVSSGALALDIALGIGGYPRGRIIEVYGPESSGKTTVALHAIAEVQRTGGTAAFIDAEHALDPIYAQKLGVNINELLLSQPDTGEQALEIAEALVRSGAVDIIVIDSVAALVPKAEIEGEMGDSHVGLQARLMSQALRKLSGAINKSKTIAIFINQIREKVGVMFGNPETTPGGRALKFYSSVRLEVRRQETIKQGTDMVGNRTKIKVVKNKVAPPFKQADVDIMFGEGISKEGSVLDIASELDIVNKSGAWYSFEGDRLGQGRENAKQFLKDHPEVCVKIENRIRAHHDLPLTQVEEKQAEPAKEEKRGRKPKDKEESAPSLDLA</sequence>
<keyword evidence="4 7" id="KW-0067">ATP-binding</keyword>
<evidence type="ECO:0000256" key="8">
    <source>
        <dbReference type="RuleBase" id="RU000526"/>
    </source>
</evidence>
<comment type="function">
    <text evidence="7">Can catalyze the hydrolysis of ATP in the presence of single-stranded DNA, the ATP-dependent uptake of single-stranded DNA by duplex DNA, and the ATP-dependent hybridization of homologous single-stranded DNAs. It interacts with LexA causing its activation and leading to its autocatalytic cleavage.</text>
</comment>
<accession>A0ABW2RKM7</accession>
<dbReference type="InterPro" id="IPR049428">
    <property type="entry name" value="RecA-like_N"/>
</dbReference>
<dbReference type="InterPro" id="IPR013765">
    <property type="entry name" value="DNA_recomb/repair_RecA"/>
</dbReference>
<dbReference type="Pfam" id="PF00154">
    <property type="entry name" value="RecA_N"/>
    <property type="match status" value="1"/>
</dbReference>
<dbReference type="SMART" id="SM00382">
    <property type="entry name" value="AAA"/>
    <property type="match status" value="1"/>
</dbReference>
<keyword evidence="7 8" id="KW-0742">SOS response</keyword>
<dbReference type="PROSITE" id="PS00321">
    <property type="entry name" value="RECA_1"/>
    <property type="match status" value="1"/>
</dbReference>
<dbReference type="HAMAP" id="MF_00268">
    <property type="entry name" value="RecA"/>
    <property type="match status" value="1"/>
</dbReference>
<dbReference type="Gene3D" id="3.40.50.300">
    <property type="entry name" value="P-loop containing nucleotide triphosphate hydrolases"/>
    <property type="match status" value="1"/>
</dbReference>
<feature type="domain" description="RecA family profile 2" evidence="12">
    <location>
        <begin position="198"/>
        <end position="271"/>
    </location>
</feature>
<evidence type="ECO:0000259" key="12">
    <source>
        <dbReference type="PROSITE" id="PS50163"/>
    </source>
</evidence>
<name>A0ABW2RKM7_9BACL</name>
<dbReference type="InterPro" id="IPR003593">
    <property type="entry name" value="AAA+_ATPase"/>
</dbReference>
<dbReference type="PANTHER" id="PTHR45900:SF1">
    <property type="entry name" value="MITOCHONDRIAL DNA REPAIR PROTEIN RECA HOMOLOG-RELATED"/>
    <property type="match status" value="1"/>
</dbReference>
<proteinExistence type="inferred from homology"/>
<dbReference type="SUPFAM" id="SSF52540">
    <property type="entry name" value="P-loop containing nucleoside triphosphate hydrolases"/>
    <property type="match status" value="1"/>
</dbReference>
<dbReference type="InterPro" id="IPR020587">
    <property type="entry name" value="RecA_monomer-monomer_interface"/>
</dbReference>